<comment type="caution">
    <text evidence="2">The sequence shown here is derived from an EMBL/GenBank/DDBJ whole genome shotgun (WGS) entry which is preliminary data.</text>
</comment>
<dbReference type="AlphaFoldDB" id="R9HA67"/>
<evidence type="ECO:0000313" key="2">
    <source>
        <dbReference type="EMBL" id="EOS00804.1"/>
    </source>
</evidence>
<keyword evidence="1" id="KW-0732">Signal</keyword>
<dbReference type="Proteomes" id="UP000014207">
    <property type="component" value="Unassembled WGS sequence"/>
</dbReference>
<dbReference type="HOGENOM" id="CLU_2630919_0_0_10"/>
<proteinExistence type="predicted"/>
<sequence>MEKTFYQVGGCALLSFSLLLYCNASYVSATAISCERKKYDYCVQQCADRRGMILLRAVGKVIGDHYDKMLAALILLL</sequence>
<evidence type="ECO:0000256" key="1">
    <source>
        <dbReference type="SAM" id="SignalP"/>
    </source>
</evidence>
<protein>
    <submittedName>
        <fullName evidence="2">Uncharacterized protein</fullName>
    </submittedName>
</protein>
<evidence type="ECO:0000313" key="3">
    <source>
        <dbReference type="Proteomes" id="UP000014207"/>
    </source>
</evidence>
<name>R9HA67_BACT4</name>
<feature type="signal peptide" evidence="1">
    <location>
        <begin position="1"/>
        <end position="29"/>
    </location>
</feature>
<feature type="chain" id="PRO_5004482351" evidence="1">
    <location>
        <begin position="30"/>
        <end position="77"/>
    </location>
</feature>
<dbReference type="RefSeq" id="WP_016268569.1">
    <property type="nucleotide sequence ID" value="NZ_KE159459.1"/>
</dbReference>
<accession>R9HA67</accession>
<organism evidence="2 3">
    <name type="scientific">Bacteroides thetaiotaomicron dnLKV9</name>
    <dbReference type="NCBI Taxonomy" id="1235785"/>
    <lineage>
        <taxon>Bacteria</taxon>
        <taxon>Pseudomonadati</taxon>
        <taxon>Bacteroidota</taxon>
        <taxon>Bacteroidia</taxon>
        <taxon>Bacteroidales</taxon>
        <taxon>Bacteroidaceae</taxon>
        <taxon>Bacteroides</taxon>
    </lineage>
</organism>
<gene>
    <name evidence="2" type="ORF">C799_02655</name>
</gene>
<reference evidence="2 3" key="1">
    <citation type="submission" date="2013-04" db="EMBL/GenBank/DDBJ databases">
        <title>The Genome Sequence of Bacteroides thetaiotaomicron dnLKV9.</title>
        <authorList>
            <consortium name="The Broad Institute Genomics Platform"/>
            <consortium name="The Broad Institute Genome Sequencing Center for Infectious Disease"/>
            <person name="Earl A."/>
            <person name="Xavier R."/>
            <person name="Kuhn K."/>
            <person name="Stappenbeck T."/>
            <person name="Walker B."/>
            <person name="Young S."/>
            <person name="Zeng Q."/>
            <person name="Gargeya S."/>
            <person name="Fitzgerald M."/>
            <person name="Haas B."/>
            <person name="Abouelleil A."/>
            <person name="Allen A.W."/>
            <person name="Alvarado L."/>
            <person name="Arachchi H.M."/>
            <person name="Berlin A.M."/>
            <person name="Chapman S.B."/>
            <person name="Gainer-Dewar J."/>
            <person name="Goldberg J."/>
            <person name="Griggs A."/>
            <person name="Gujja S."/>
            <person name="Hansen M."/>
            <person name="Howarth C."/>
            <person name="Imamovic A."/>
            <person name="Ireland A."/>
            <person name="Larimer J."/>
            <person name="McCowan C."/>
            <person name="Murphy C."/>
            <person name="Pearson M."/>
            <person name="Poon T.W."/>
            <person name="Priest M."/>
            <person name="Roberts A."/>
            <person name="Saif S."/>
            <person name="Shea T."/>
            <person name="Sisk P."/>
            <person name="Sykes S."/>
            <person name="Wortman J."/>
            <person name="Nusbaum C."/>
            <person name="Birren B."/>
        </authorList>
    </citation>
    <scope>NUCLEOTIDE SEQUENCE [LARGE SCALE GENOMIC DNA]</scope>
    <source>
        <strain evidence="3">dnLKV9</strain>
    </source>
</reference>
<dbReference type="EMBL" id="ASSM01000009">
    <property type="protein sequence ID" value="EOS00804.1"/>
    <property type="molecule type" value="Genomic_DNA"/>
</dbReference>
<dbReference type="PROSITE" id="PS51257">
    <property type="entry name" value="PROKAR_LIPOPROTEIN"/>
    <property type="match status" value="1"/>
</dbReference>